<name>A0A6G1DPT6_9ORYZ</name>
<feature type="region of interest" description="Disordered" evidence="1">
    <location>
        <begin position="124"/>
        <end position="156"/>
    </location>
</feature>
<reference evidence="2 3" key="1">
    <citation type="submission" date="2019-11" db="EMBL/GenBank/DDBJ databases">
        <title>Whole genome sequence of Oryza granulata.</title>
        <authorList>
            <person name="Li W."/>
        </authorList>
    </citation>
    <scope>NUCLEOTIDE SEQUENCE [LARGE SCALE GENOMIC DNA]</scope>
    <source>
        <strain evidence="3">cv. Menghai</strain>
        <tissue evidence="2">Leaf</tissue>
    </source>
</reference>
<feature type="compositionally biased region" description="Basic and acidic residues" evidence="1">
    <location>
        <begin position="69"/>
        <end position="85"/>
    </location>
</feature>
<dbReference type="Proteomes" id="UP000479710">
    <property type="component" value="Unassembled WGS sequence"/>
</dbReference>
<gene>
    <name evidence="2" type="ORF">E2562_029423</name>
</gene>
<feature type="region of interest" description="Disordered" evidence="1">
    <location>
        <begin position="1"/>
        <end position="105"/>
    </location>
</feature>
<accession>A0A6G1DPT6</accession>
<feature type="compositionally biased region" description="Low complexity" evidence="1">
    <location>
        <begin position="146"/>
        <end position="156"/>
    </location>
</feature>
<feature type="compositionally biased region" description="Basic residues" evidence="1">
    <location>
        <begin position="127"/>
        <end position="145"/>
    </location>
</feature>
<dbReference type="EMBL" id="SPHZ02000006">
    <property type="protein sequence ID" value="KAF0914527.1"/>
    <property type="molecule type" value="Genomic_DNA"/>
</dbReference>
<protein>
    <recommendedName>
        <fullName evidence="4">DUF834 domain-containing protein</fullName>
    </recommendedName>
</protein>
<comment type="caution">
    <text evidence="2">The sequence shown here is derived from an EMBL/GenBank/DDBJ whole genome shotgun (WGS) entry which is preliminary data.</text>
</comment>
<proteinExistence type="predicted"/>
<evidence type="ECO:0008006" key="4">
    <source>
        <dbReference type="Google" id="ProtNLM"/>
    </source>
</evidence>
<evidence type="ECO:0000313" key="3">
    <source>
        <dbReference type="Proteomes" id="UP000479710"/>
    </source>
</evidence>
<sequence length="156" mass="17232">MTPGTGVEKMGTASRLDLRAHRRQTRATTGDEDDGNSAARTESGTGLRERKSSRGQHWARNADDEERREEEKRALSGEARAKPGGDDFGQGAEEGRRTGQPEEQAEAAVKMAMMTHVDMAALAVGHERRRRSMALGWRYRRRRGTARSGEGQSPDP</sequence>
<keyword evidence="3" id="KW-1185">Reference proteome</keyword>
<dbReference type="AlphaFoldDB" id="A0A6G1DPT6"/>
<evidence type="ECO:0000313" key="2">
    <source>
        <dbReference type="EMBL" id="KAF0914527.1"/>
    </source>
</evidence>
<organism evidence="2 3">
    <name type="scientific">Oryza meyeriana var. granulata</name>
    <dbReference type="NCBI Taxonomy" id="110450"/>
    <lineage>
        <taxon>Eukaryota</taxon>
        <taxon>Viridiplantae</taxon>
        <taxon>Streptophyta</taxon>
        <taxon>Embryophyta</taxon>
        <taxon>Tracheophyta</taxon>
        <taxon>Spermatophyta</taxon>
        <taxon>Magnoliopsida</taxon>
        <taxon>Liliopsida</taxon>
        <taxon>Poales</taxon>
        <taxon>Poaceae</taxon>
        <taxon>BOP clade</taxon>
        <taxon>Oryzoideae</taxon>
        <taxon>Oryzeae</taxon>
        <taxon>Oryzinae</taxon>
        <taxon>Oryza</taxon>
        <taxon>Oryza meyeriana</taxon>
    </lineage>
</organism>
<evidence type="ECO:0000256" key="1">
    <source>
        <dbReference type="SAM" id="MobiDB-lite"/>
    </source>
</evidence>